<protein>
    <submittedName>
        <fullName evidence="1">Uncharacterized protein</fullName>
    </submittedName>
</protein>
<evidence type="ECO:0000313" key="1">
    <source>
        <dbReference type="EMBL" id="KAK6638426.1"/>
    </source>
</evidence>
<name>A0ABR1BDE8_POLSC</name>
<dbReference type="EMBL" id="JAWJWF010000002">
    <property type="protein sequence ID" value="KAK6638426.1"/>
    <property type="molecule type" value="Genomic_DNA"/>
</dbReference>
<reference evidence="1 2" key="1">
    <citation type="submission" date="2023-09" db="EMBL/GenBank/DDBJ databases">
        <title>Genomes of two closely related lineages of the louse Polyplax serrata with different host specificities.</title>
        <authorList>
            <person name="Martinu J."/>
            <person name="Tarabai H."/>
            <person name="Stefka J."/>
            <person name="Hypsa V."/>
        </authorList>
    </citation>
    <scope>NUCLEOTIDE SEQUENCE [LARGE SCALE GENOMIC DNA]</scope>
    <source>
        <strain evidence="1">98ZLc_SE</strain>
    </source>
</reference>
<comment type="caution">
    <text evidence="1">The sequence shown here is derived from an EMBL/GenBank/DDBJ whole genome shotgun (WGS) entry which is preliminary data.</text>
</comment>
<dbReference type="Proteomes" id="UP001359485">
    <property type="component" value="Unassembled WGS sequence"/>
</dbReference>
<sequence>MNTDIGQFGLQYLKSGCAGTLSNSDLKEIKEMLLSGDKERILQSIEKIKLYLRTDESIFNLIRSDISEFLCDAMAPFDGITFRFNMFAVTPEKESIESMLQLMPTLLNTSYITVQNKYQIGCIMLNFADFSRNIWNDEMYEALADSFSKWIDLITDVFVSEHPLKDNMIFLCCFLCHFMFKSVISSLNSAHHLCGAQTTAYSKDELINKICNFLIHTEAPYLDTLSLTVIENDPLKVEYFFQIILYFYSDKVLPQKNYITHGLGEVGFLQFVTRVISFVNFGNSEQLRKLGVLVLTHTVLSLSEDVFQISKIWSDGLQDFHNQIQRGFEELPLDASQWLDVLVDSESLGSSKIALLLYLYFYCMTAKSQSIIATIYPAIVTFIYFSSGLETSALLAKVVWFIFVISQLSCTQTPRPNIEMESTNKMIAILEAHDNLELIYTHHPALLYWVFSTEISSTLQSKTDILQNDCGDVLDLAFSTLHSAVKESEDDNLVANVWFLLPQVLAKFTIDSTSAKNLDYMIELCSLKTPEIVDMTKVIRIATLLPEVLTKSDMISVVPSLTLIFRLLDLAQKMDDMRVVQIILQFDLFVQKIVAGLQSNVFEISVLSLKIFTSLWENGKGTDRKKIKIRKELVLSVLDSEFIEVVAAGLGLLYALLVSEFSSSFFVLDDVDIHYMEILFFQVQNVCMKSDPNLIALCWRCLAQFLLFEGSDGWDGKFKHIEFTSDPFMHELINIYLPCWRDLTEMKEFLNVWLDQNNRMMNDSCCGRKIYGGYFRETIQNVGHQLCKDPKEEYKILYEKKGRGKG</sequence>
<proteinExistence type="predicted"/>
<evidence type="ECO:0000313" key="2">
    <source>
        <dbReference type="Proteomes" id="UP001359485"/>
    </source>
</evidence>
<keyword evidence="2" id="KW-1185">Reference proteome</keyword>
<organism evidence="1 2">
    <name type="scientific">Polyplax serrata</name>
    <name type="common">Common mouse louse</name>
    <dbReference type="NCBI Taxonomy" id="468196"/>
    <lineage>
        <taxon>Eukaryota</taxon>
        <taxon>Metazoa</taxon>
        <taxon>Ecdysozoa</taxon>
        <taxon>Arthropoda</taxon>
        <taxon>Hexapoda</taxon>
        <taxon>Insecta</taxon>
        <taxon>Pterygota</taxon>
        <taxon>Neoptera</taxon>
        <taxon>Paraneoptera</taxon>
        <taxon>Psocodea</taxon>
        <taxon>Troctomorpha</taxon>
        <taxon>Phthiraptera</taxon>
        <taxon>Anoplura</taxon>
        <taxon>Polyplacidae</taxon>
        <taxon>Polyplax</taxon>
    </lineage>
</organism>
<accession>A0ABR1BDE8</accession>
<gene>
    <name evidence="1" type="ORF">RUM44_008855</name>
</gene>